<protein>
    <submittedName>
        <fullName evidence="1">Uncharacterized protein</fullName>
    </submittedName>
</protein>
<proteinExistence type="predicted"/>
<dbReference type="EMBL" id="SNRW01004931">
    <property type="protein sequence ID" value="KAA6386175.1"/>
    <property type="molecule type" value="Genomic_DNA"/>
</dbReference>
<name>A0A5J4VUN2_9EUKA</name>
<dbReference type="Proteomes" id="UP000324800">
    <property type="component" value="Unassembled WGS sequence"/>
</dbReference>
<evidence type="ECO:0000313" key="2">
    <source>
        <dbReference type="Proteomes" id="UP000324800"/>
    </source>
</evidence>
<comment type="caution">
    <text evidence="1">The sequence shown here is derived from an EMBL/GenBank/DDBJ whole genome shotgun (WGS) entry which is preliminary data.</text>
</comment>
<gene>
    <name evidence="1" type="ORF">EZS28_018298</name>
</gene>
<organism evidence="1 2">
    <name type="scientific">Streblomastix strix</name>
    <dbReference type="NCBI Taxonomy" id="222440"/>
    <lineage>
        <taxon>Eukaryota</taxon>
        <taxon>Metamonada</taxon>
        <taxon>Preaxostyla</taxon>
        <taxon>Oxymonadida</taxon>
        <taxon>Streblomastigidae</taxon>
        <taxon>Streblomastix</taxon>
    </lineage>
</organism>
<accession>A0A5J4VUN2</accession>
<reference evidence="1 2" key="1">
    <citation type="submission" date="2019-03" db="EMBL/GenBank/DDBJ databases">
        <title>Single cell metagenomics reveals metabolic interactions within the superorganism composed of flagellate Streblomastix strix and complex community of Bacteroidetes bacteria on its surface.</title>
        <authorList>
            <person name="Treitli S.C."/>
            <person name="Kolisko M."/>
            <person name="Husnik F."/>
            <person name="Keeling P."/>
            <person name="Hampl V."/>
        </authorList>
    </citation>
    <scope>NUCLEOTIDE SEQUENCE [LARGE SCALE GENOMIC DNA]</scope>
    <source>
        <strain evidence="1">ST1C</strain>
    </source>
</reference>
<evidence type="ECO:0000313" key="1">
    <source>
        <dbReference type="EMBL" id="KAA6386175.1"/>
    </source>
</evidence>
<sequence>MLAWKMATDDSFMRGYNSSKMCARTNIQVILQRSLTSGIIDNLQILEAVLGIQNDQNNLIQFIATRACLTSTNAQITPQMHYLQDAIIRIIFDDAPNQQVLNFQIIGEVGGTMISSG</sequence>
<dbReference type="AlphaFoldDB" id="A0A5J4VUN2"/>